<dbReference type="GO" id="GO:0030246">
    <property type="term" value="F:carbohydrate binding"/>
    <property type="evidence" value="ECO:0007669"/>
    <property type="project" value="InterPro"/>
</dbReference>
<dbReference type="OrthoDB" id="2107747at2759"/>
<gene>
    <name evidence="1" type="ORF">FRX31_007899</name>
</gene>
<dbReference type="EMBL" id="JABWDY010008025">
    <property type="protein sequence ID" value="KAF5202514.1"/>
    <property type="molecule type" value="Genomic_DNA"/>
</dbReference>
<reference evidence="1 2" key="1">
    <citation type="submission" date="2020-06" db="EMBL/GenBank/DDBJ databases">
        <title>Transcriptomic and genomic resources for Thalictrum thalictroides and T. hernandezii: Facilitating candidate gene discovery in an emerging model plant lineage.</title>
        <authorList>
            <person name="Arias T."/>
            <person name="Riano-Pachon D.M."/>
            <person name="Di Stilio V.S."/>
        </authorList>
    </citation>
    <scope>NUCLEOTIDE SEQUENCE [LARGE SCALE GENOMIC DNA]</scope>
    <source>
        <strain evidence="2">cv. WT478/WT964</strain>
        <tissue evidence="1">Leaves</tissue>
    </source>
</reference>
<evidence type="ECO:0000313" key="2">
    <source>
        <dbReference type="Proteomes" id="UP000554482"/>
    </source>
</evidence>
<comment type="caution">
    <text evidence="1">The sequence shown here is derived from an EMBL/GenBank/DDBJ whole genome shotgun (WGS) entry which is preliminary data.</text>
</comment>
<evidence type="ECO:0000313" key="1">
    <source>
        <dbReference type="EMBL" id="KAF5202514.1"/>
    </source>
</evidence>
<dbReference type="PANTHER" id="PTHR48478">
    <property type="entry name" value="LECTIN-LIKE"/>
    <property type="match status" value="1"/>
</dbReference>
<dbReference type="PANTHER" id="PTHR48478:SF1">
    <property type="entry name" value="LECTIN-LIKE"/>
    <property type="match status" value="1"/>
</dbReference>
<proteinExistence type="predicted"/>
<sequence>MVTVFRYGDVELKQVCWLEVTATIPLSELNPGKYNVSLKVRLKQDVVGWDKLPIQIMAKIGKKGKYKWQTNFLDIIEHPDRKFLLSLDEIVVTIAHLKDKNDIVYFGLYEVWRGRWKGGLVLEEAILRKLYSPFTKQAE</sequence>
<dbReference type="Pfam" id="PF14299">
    <property type="entry name" value="PP2"/>
    <property type="match status" value="1"/>
</dbReference>
<dbReference type="InterPro" id="IPR052147">
    <property type="entry name" value="PP2-like/Lectin"/>
</dbReference>
<protein>
    <submittedName>
        <fullName evidence="1">Phloem protein 2-like a9</fullName>
    </submittedName>
</protein>
<name>A0A7J6WYL6_THATH</name>
<dbReference type="InterPro" id="IPR025886">
    <property type="entry name" value="PP2-like"/>
</dbReference>
<dbReference type="AlphaFoldDB" id="A0A7J6WYL6"/>
<keyword evidence="2" id="KW-1185">Reference proteome</keyword>
<dbReference type="Proteomes" id="UP000554482">
    <property type="component" value="Unassembled WGS sequence"/>
</dbReference>
<accession>A0A7J6WYL6</accession>
<organism evidence="1 2">
    <name type="scientific">Thalictrum thalictroides</name>
    <name type="common">Rue-anemone</name>
    <name type="synonym">Anemone thalictroides</name>
    <dbReference type="NCBI Taxonomy" id="46969"/>
    <lineage>
        <taxon>Eukaryota</taxon>
        <taxon>Viridiplantae</taxon>
        <taxon>Streptophyta</taxon>
        <taxon>Embryophyta</taxon>
        <taxon>Tracheophyta</taxon>
        <taxon>Spermatophyta</taxon>
        <taxon>Magnoliopsida</taxon>
        <taxon>Ranunculales</taxon>
        <taxon>Ranunculaceae</taxon>
        <taxon>Thalictroideae</taxon>
        <taxon>Thalictrum</taxon>
    </lineage>
</organism>